<dbReference type="EMBL" id="CP048222">
    <property type="protein sequence ID" value="QHT71495.1"/>
    <property type="molecule type" value="Genomic_DNA"/>
</dbReference>
<dbReference type="PANTHER" id="PTHR36440">
    <property type="entry name" value="PUTATIVE (AFU_ORTHOLOGUE AFUA_8G07350)-RELATED"/>
    <property type="match status" value="1"/>
</dbReference>
<reference evidence="2 3" key="1">
    <citation type="submission" date="2020-01" db="EMBL/GenBank/DDBJ databases">
        <authorList>
            <person name="Kim M.K."/>
        </authorList>
    </citation>
    <scope>NUCLEOTIDE SEQUENCE [LARGE SCALE GENOMIC DNA]</scope>
    <source>
        <strain evidence="2 3">172606-1</strain>
    </source>
</reference>
<dbReference type="InterPro" id="IPR011051">
    <property type="entry name" value="RmlC_Cupin_sf"/>
</dbReference>
<proteinExistence type="predicted"/>
<dbReference type="InterPro" id="IPR053146">
    <property type="entry name" value="QDO-like"/>
</dbReference>
<dbReference type="SUPFAM" id="SSF51182">
    <property type="entry name" value="RmlC-like cupins"/>
    <property type="match status" value="1"/>
</dbReference>
<dbReference type="Proteomes" id="UP000480178">
    <property type="component" value="Chromosome"/>
</dbReference>
<dbReference type="PANTHER" id="PTHR36440:SF1">
    <property type="entry name" value="PUTATIVE (AFU_ORTHOLOGUE AFUA_8G07350)-RELATED"/>
    <property type="match status" value="1"/>
</dbReference>
<keyword evidence="3" id="KW-1185">Reference proteome</keyword>
<evidence type="ECO:0000259" key="1">
    <source>
        <dbReference type="Pfam" id="PF07883"/>
    </source>
</evidence>
<evidence type="ECO:0000313" key="2">
    <source>
        <dbReference type="EMBL" id="QHT71495.1"/>
    </source>
</evidence>
<gene>
    <name evidence="2" type="ORF">GXP67_34965</name>
</gene>
<dbReference type="KEGG" id="rhoz:GXP67_34965"/>
<feature type="domain" description="Cupin type-2" evidence="1">
    <location>
        <begin position="78"/>
        <end position="142"/>
    </location>
</feature>
<sequence length="188" mass="20690">MKRNYFLSSLLLMAVAPFKTFSKIPSLFGRPTKGIKIARGEGRIHGHIQTRGRLPGVVDVKVSGSDTEGSFAVFEQTVLAKGASVPLHFHPAQDEMFYVLEGSYRFKVGDELFELQAGDSVFLPRKIPHAWMLLSEKGTTHVLVQPAGELENFFVKMKAIDHVPTPEEVAKISAESGMTVVGPPLKLE</sequence>
<evidence type="ECO:0000313" key="3">
    <source>
        <dbReference type="Proteomes" id="UP000480178"/>
    </source>
</evidence>
<dbReference type="AlphaFoldDB" id="A0A6C0GTK2"/>
<organism evidence="2 3">
    <name type="scientific">Rhodocytophaga rosea</name>
    <dbReference type="NCBI Taxonomy" id="2704465"/>
    <lineage>
        <taxon>Bacteria</taxon>
        <taxon>Pseudomonadati</taxon>
        <taxon>Bacteroidota</taxon>
        <taxon>Cytophagia</taxon>
        <taxon>Cytophagales</taxon>
        <taxon>Rhodocytophagaceae</taxon>
        <taxon>Rhodocytophaga</taxon>
    </lineage>
</organism>
<dbReference type="InterPro" id="IPR014710">
    <property type="entry name" value="RmlC-like_jellyroll"/>
</dbReference>
<dbReference type="InterPro" id="IPR013096">
    <property type="entry name" value="Cupin_2"/>
</dbReference>
<name>A0A6C0GTK2_9BACT</name>
<accession>A0A6C0GTK2</accession>
<dbReference type="Gene3D" id="2.60.120.10">
    <property type="entry name" value="Jelly Rolls"/>
    <property type="match status" value="1"/>
</dbReference>
<protein>
    <submittedName>
        <fullName evidence="2">Cupin domain-containing protein</fullName>
    </submittedName>
</protein>
<dbReference type="Pfam" id="PF07883">
    <property type="entry name" value="Cupin_2"/>
    <property type="match status" value="1"/>
</dbReference>
<dbReference type="RefSeq" id="WP_162447431.1">
    <property type="nucleotide sequence ID" value="NZ_CP048222.1"/>
</dbReference>